<dbReference type="Proteomes" id="UP001162131">
    <property type="component" value="Unassembled WGS sequence"/>
</dbReference>
<feature type="compositionally biased region" description="Basic and acidic residues" evidence="4">
    <location>
        <begin position="30"/>
        <end position="40"/>
    </location>
</feature>
<keyword evidence="5" id="KW-0472">Membrane</keyword>
<dbReference type="EMBL" id="CAJZBQ010000046">
    <property type="protein sequence ID" value="CAG9328431.1"/>
    <property type="molecule type" value="Genomic_DNA"/>
</dbReference>
<dbReference type="Gene3D" id="3.40.395.10">
    <property type="entry name" value="Adenoviral Proteinase, Chain A"/>
    <property type="match status" value="1"/>
</dbReference>
<dbReference type="InterPro" id="IPR003653">
    <property type="entry name" value="Peptidase_C48_C"/>
</dbReference>
<feature type="compositionally biased region" description="Polar residues" evidence="4">
    <location>
        <begin position="1"/>
        <end position="23"/>
    </location>
</feature>
<feature type="transmembrane region" description="Helical" evidence="5">
    <location>
        <begin position="243"/>
        <end position="260"/>
    </location>
</feature>
<keyword evidence="8" id="KW-1185">Reference proteome</keyword>
<dbReference type="Pfam" id="PF02902">
    <property type="entry name" value="Peptidase_C48"/>
    <property type="match status" value="1"/>
</dbReference>
<evidence type="ECO:0000259" key="6">
    <source>
        <dbReference type="Pfam" id="PF02902"/>
    </source>
</evidence>
<keyword evidence="5" id="KW-0812">Transmembrane</keyword>
<keyword evidence="3" id="KW-0378">Hydrolase</keyword>
<name>A0AAU9JVB7_9CILI</name>
<feature type="compositionally biased region" description="Polar residues" evidence="4">
    <location>
        <begin position="41"/>
        <end position="52"/>
    </location>
</feature>
<comment type="caution">
    <text evidence="7">The sequence shown here is derived from an EMBL/GenBank/DDBJ whole genome shotgun (WGS) entry which is preliminary data.</text>
</comment>
<comment type="similarity">
    <text evidence="1">Belongs to the peptidase C48 family.</text>
</comment>
<dbReference type="InterPro" id="IPR038765">
    <property type="entry name" value="Papain-like_cys_pep_sf"/>
</dbReference>
<evidence type="ECO:0000313" key="7">
    <source>
        <dbReference type="EMBL" id="CAG9328431.1"/>
    </source>
</evidence>
<keyword evidence="5" id="KW-1133">Transmembrane helix</keyword>
<reference evidence="7" key="1">
    <citation type="submission" date="2021-09" db="EMBL/GenBank/DDBJ databases">
        <authorList>
            <consortium name="AG Swart"/>
            <person name="Singh M."/>
            <person name="Singh A."/>
            <person name="Seah K."/>
            <person name="Emmerich C."/>
        </authorList>
    </citation>
    <scope>NUCLEOTIDE SEQUENCE</scope>
    <source>
        <strain evidence="7">ATCC30299</strain>
    </source>
</reference>
<keyword evidence="2" id="KW-0645">Protease</keyword>
<evidence type="ECO:0000256" key="4">
    <source>
        <dbReference type="SAM" id="MobiDB-lite"/>
    </source>
</evidence>
<evidence type="ECO:0000256" key="1">
    <source>
        <dbReference type="ARBA" id="ARBA00005234"/>
    </source>
</evidence>
<feature type="domain" description="Ubiquitin-like protease family profile" evidence="6">
    <location>
        <begin position="226"/>
        <end position="301"/>
    </location>
</feature>
<evidence type="ECO:0000256" key="2">
    <source>
        <dbReference type="ARBA" id="ARBA00022670"/>
    </source>
</evidence>
<protein>
    <recommendedName>
        <fullName evidence="6">Ubiquitin-like protease family profile domain-containing protein</fullName>
    </recommendedName>
</protein>
<gene>
    <name evidence="7" type="ORF">BSTOLATCC_MIC46432</name>
</gene>
<proteinExistence type="inferred from homology"/>
<evidence type="ECO:0000313" key="8">
    <source>
        <dbReference type="Proteomes" id="UP001162131"/>
    </source>
</evidence>
<accession>A0AAU9JVB7</accession>
<feature type="region of interest" description="Disordered" evidence="4">
    <location>
        <begin position="1"/>
        <end position="52"/>
    </location>
</feature>
<sequence>MAQRFSLHSSSSNMKRSAGSSKTAPVLSRASDRNSVEKSLKQAQPSPFSKISSMTNLKLKSLPRFLQSKGHEIPSLSGRLSPCLTQRAPTPYMESPRLLDRYSPSLTSRMPAKTPDLRARSTRESSIISNCPIKLDFPSKFQDPKDHFRSSVFDHFKDPTEILIHTKNYELSRDELATLQPFVQISLKVVNAILSIYKLKNQERKNTDKIYDRVFVSSIELSKKVFSNSEDFHVSQNIFKHDFLLFPVFVGFWTLLVVNLRERQVNYYDPTRSFTYSEDAFNSFFEFFKREMNITKIKKLKNHLGITSHLPMLKKTTILKKSTQPFIYLCMLKILH</sequence>
<dbReference type="GO" id="GO:0008234">
    <property type="term" value="F:cysteine-type peptidase activity"/>
    <property type="evidence" value="ECO:0007669"/>
    <property type="project" value="InterPro"/>
</dbReference>
<evidence type="ECO:0000256" key="3">
    <source>
        <dbReference type="ARBA" id="ARBA00022801"/>
    </source>
</evidence>
<evidence type="ECO:0000256" key="5">
    <source>
        <dbReference type="SAM" id="Phobius"/>
    </source>
</evidence>
<dbReference type="AlphaFoldDB" id="A0AAU9JVB7"/>
<organism evidence="7 8">
    <name type="scientific">Blepharisma stoltei</name>
    <dbReference type="NCBI Taxonomy" id="1481888"/>
    <lineage>
        <taxon>Eukaryota</taxon>
        <taxon>Sar</taxon>
        <taxon>Alveolata</taxon>
        <taxon>Ciliophora</taxon>
        <taxon>Postciliodesmatophora</taxon>
        <taxon>Heterotrichea</taxon>
        <taxon>Heterotrichida</taxon>
        <taxon>Blepharismidae</taxon>
        <taxon>Blepharisma</taxon>
    </lineage>
</organism>
<dbReference type="GO" id="GO:0006508">
    <property type="term" value="P:proteolysis"/>
    <property type="evidence" value="ECO:0007669"/>
    <property type="project" value="UniProtKB-KW"/>
</dbReference>
<dbReference type="SUPFAM" id="SSF54001">
    <property type="entry name" value="Cysteine proteinases"/>
    <property type="match status" value="1"/>
</dbReference>
<feature type="region of interest" description="Disordered" evidence="4">
    <location>
        <begin position="77"/>
        <end position="98"/>
    </location>
</feature>